<dbReference type="CDD" id="cd00047">
    <property type="entry name" value="PTPc"/>
    <property type="match status" value="1"/>
</dbReference>
<dbReference type="Pfam" id="PF00102">
    <property type="entry name" value="Y_phosphatase"/>
    <property type="match status" value="1"/>
</dbReference>
<dbReference type="InterPro" id="IPR000387">
    <property type="entry name" value="Tyr_Pase_dom"/>
</dbReference>
<dbReference type="AlphaFoldDB" id="A0AA39M2D0"/>
<dbReference type="GO" id="GO:0004725">
    <property type="term" value="F:protein tyrosine phosphatase activity"/>
    <property type="evidence" value="ECO:0007669"/>
    <property type="project" value="InterPro"/>
</dbReference>
<organism evidence="4 5">
    <name type="scientific">Steinernema hermaphroditum</name>
    <dbReference type="NCBI Taxonomy" id="289476"/>
    <lineage>
        <taxon>Eukaryota</taxon>
        <taxon>Metazoa</taxon>
        <taxon>Ecdysozoa</taxon>
        <taxon>Nematoda</taxon>
        <taxon>Chromadorea</taxon>
        <taxon>Rhabditida</taxon>
        <taxon>Tylenchina</taxon>
        <taxon>Panagrolaimomorpha</taxon>
        <taxon>Strongyloidoidea</taxon>
        <taxon>Steinernematidae</taxon>
        <taxon>Steinernema</taxon>
    </lineage>
</organism>
<evidence type="ECO:0000313" key="4">
    <source>
        <dbReference type="EMBL" id="KAK0418055.1"/>
    </source>
</evidence>
<dbReference type="EMBL" id="JAUCMV010000002">
    <property type="protein sequence ID" value="KAK0418055.1"/>
    <property type="molecule type" value="Genomic_DNA"/>
</dbReference>
<feature type="compositionally biased region" description="Basic and acidic residues" evidence="1">
    <location>
        <begin position="92"/>
        <end position="108"/>
    </location>
</feature>
<feature type="compositionally biased region" description="Basic and acidic residues" evidence="1">
    <location>
        <begin position="239"/>
        <end position="280"/>
    </location>
</feature>
<dbReference type="PANTHER" id="PTHR46163:SF10">
    <property type="entry name" value="PROTEIN-TYROSINE PHOSPHATASE-RELATED"/>
    <property type="match status" value="1"/>
</dbReference>
<dbReference type="InterPro" id="IPR003595">
    <property type="entry name" value="Tyr_Pase_cat"/>
</dbReference>
<sequence>MHQEPFLAIPTKIDAGALTVPHQCRWHGSDPVEDDDPVWRNRARSQRERHLLLSDVRNAIMKKIKRPSKHEKECAASKTGDTVRQKAKTKRANAEEKDKRVKSDEGKVKRSTGGTRRTRANRRTLEEGEAAAALPENDDVNREAKEPKVMSDRIYNKEKKEKKPKKEPNQPPSTTTDTTNDVDAAPRSQFLMLKRDHSEYANVRPMVVESDSIPQSQFVMGKKEPSDRKSRSKSRKKRTYIEEDRVEDDHEVKAEPKDDLPMEMKTDTEATQKEKNNATENRSKWVLAVARRKLRPLVKEFAENRKFLPKDLSTDCFHKNTTKNRYADVYCTDHSRVVLRNREEDYIHANWVVIPNSSQKYICTQGPLEETLEDFWHMVIQERVQIIVMLCAVVEGGSEKCAQYWPLCPGELVRCGNISIRNEKVMPVASIECVRCTTLEVKTKNERLIVTHYQWADWPDHLAPNDPKTAVDLLKLCKQTAGSRPIIVHCSAGIGRTGTFCGIDFASERIKANSHISMIDVMKEMRQQRVHCIQTTLQYLYLHSCVFEYFIKCGYVKPDSALKAFTRDYEKYLNTVKSRLPKEKEKDDGR</sequence>
<feature type="compositionally biased region" description="Low complexity" evidence="1">
    <location>
        <begin position="174"/>
        <end position="183"/>
    </location>
</feature>
<dbReference type="PANTHER" id="PTHR46163">
    <property type="entry name" value="TYROSINE-PROTEIN PHOSPHATASE-RELATED"/>
    <property type="match status" value="1"/>
</dbReference>
<dbReference type="PROSITE" id="PS50056">
    <property type="entry name" value="TYR_PHOSPHATASE_2"/>
    <property type="match status" value="1"/>
</dbReference>
<dbReference type="SMART" id="SM00404">
    <property type="entry name" value="PTPc_motif"/>
    <property type="match status" value="1"/>
</dbReference>
<evidence type="ECO:0008006" key="6">
    <source>
        <dbReference type="Google" id="ProtNLM"/>
    </source>
</evidence>
<dbReference type="InterPro" id="IPR000242">
    <property type="entry name" value="PTP_cat"/>
</dbReference>
<dbReference type="InterPro" id="IPR029021">
    <property type="entry name" value="Prot-tyrosine_phosphatase-like"/>
</dbReference>
<name>A0AA39M2D0_9BILA</name>
<keyword evidence="5" id="KW-1185">Reference proteome</keyword>
<dbReference type="InterPro" id="IPR016130">
    <property type="entry name" value="Tyr_Pase_AS"/>
</dbReference>
<dbReference type="InterPro" id="IPR052782">
    <property type="entry name" value="Oocyte-zygote_transition_reg"/>
</dbReference>
<feature type="compositionally biased region" description="Basic and acidic residues" evidence="1">
    <location>
        <begin position="139"/>
        <end position="168"/>
    </location>
</feature>
<reference evidence="4" key="1">
    <citation type="submission" date="2023-06" db="EMBL/GenBank/DDBJ databases">
        <title>Genomic analysis of the entomopathogenic nematode Steinernema hermaphroditum.</title>
        <authorList>
            <person name="Schwarz E.M."/>
            <person name="Heppert J.K."/>
            <person name="Baniya A."/>
            <person name="Schwartz H.T."/>
            <person name="Tan C.-H."/>
            <person name="Antoshechkin I."/>
            <person name="Sternberg P.W."/>
            <person name="Goodrich-Blair H."/>
            <person name="Dillman A.R."/>
        </authorList>
    </citation>
    <scope>NUCLEOTIDE SEQUENCE</scope>
    <source>
        <strain evidence="4">PS9179</strain>
        <tissue evidence="4">Whole animal</tissue>
    </source>
</reference>
<dbReference type="SUPFAM" id="SSF52799">
    <property type="entry name" value="(Phosphotyrosine protein) phosphatases II"/>
    <property type="match status" value="1"/>
</dbReference>
<dbReference type="SMART" id="SM00194">
    <property type="entry name" value="PTPc"/>
    <property type="match status" value="1"/>
</dbReference>
<evidence type="ECO:0000259" key="2">
    <source>
        <dbReference type="PROSITE" id="PS50055"/>
    </source>
</evidence>
<proteinExistence type="predicted"/>
<evidence type="ECO:0000256" key="1">
    <source>
        <dbReference type="SAM" id="MobiDB-lite"/>
    </source>
</evidence>
<dbReference type="PRINTS" id="PR00700">
    <property type="entry name" value="PRTYPHPHTASE"/>
</dbReference>
<evidence type="ECO:0000259" key="3">
    <source>
        <dbReference type="PROSITE" id="PS50056"/>
    </source>
</evidence>
<comment type="caution">
    <text evidence="4">The sequence shown here is derived from an EMBL/GenBank/DDBJ whole genome shotgun (WGS) entry which is preliminary data.</text>
</comment>
<feature type="domain" description="Tyrosine specific protein phosphatases" evidence="3">
    <location>
        <begin position="471"/>
        <end position="540"/>
    </location>
</feature>
<accession>A0AA39M2D0</accession>
<protein>
    <recommendedName>
        <fullName evidence="6">Protein-tyrosine-phosphatase</fullName>
    </recommendedName>
</protein>
<evidence type="ECO:0000313" key="5">
    <source>
        <dbReference type="Proteomes" id="UP001175271"/>
    </source>
</evidence>
<feature type="domain" description="Tyrosine-protein phosphatase" evidence="2">
    <location>
        <begin position="297"/>
        <end position="549"/>
    </location>
</feature>
<feature type="region of interest" description="Disordered" evidence="1">
    <location>
        <begin position="214"/>
        <end position="280"/>
    </location>
</feature>
<gene>
    <name evidence="4" type="ORF">QR680_013350</name>
</gene>
<dbReference type="Proteomes" id="UP001175271">
    <property type="component" value="Unassembled WGS sequence"/>
</dbReference>
<dbReference type="Gene3D" id="3.90.190.10">
    <property type="entry name" value="Protein tyrosine phosphatase superfamily"/>
    <property type="match status" value="1"/>
</dbReference>
<dbReference type="PROSITE" id="PS00383">
    <property type="entry name" value="TYR_PHOSPHATASE_1"/>
    <property type="match status" value="1"/>
</dbReference>
<dbReference type="PROSITE" id="PS50055">
    <property type="entry name" value="TYR_PHOSPHATASE_PTP"/>
    <property type="match status" value="1"/>
</dbReference>
<feature type="region of interest" description="Disordered" evidence="1">
    <location>
        <begin position="63"/>
        <end position="188"/>
    </location>
</feature>